<reference evidence="1" key="1">
    <citation type="journal article" date="2015" name="Nature">
        <title>Complex archaea that bridge the gap between prokaryotes and eukaryotes.</title>
        <authorList>
            <person name="Spang A."/>
            <person name="Saw J.H."/>
            <person name="Jorgensen S.L."/>
            <person name="Zaremba-Niedzwiedzka K."/>
            <person name="Martijn J."/>
            <person name="Lind A.E."/>
            <person name="van Eijk R."/>
            <person name="Schleper C."/>
            <person name="Guy L."/>
            <person name="Ettema T.J."/>
        </authorList>
    </citation>
    <scope>NUCLEOTIDE SEQUENCE</scope>
</reference>
<protein>
    <recommendedName>
        <fullName evidence="2">Solute-binding protein family 3/N-terminal domain-containing protein</fullName>
    </recommendedName>
</protein>
<dbReference type="EMBL" id="LAZR01002333">
    <property type="protein sequence ID" value="KKN31385.1"/>
    <property type="molecule type" value="Genomic_DNA"/>
</dbReference>
<organism evidence="1">
    <name type="scientific">marine sediment metagenome</name>
    <dbReference type="NCBI Taxonomy" id="412755"/>
    <lineage>
        <taxon>unclassified sequences</taxon>
        <taxon>metagenomes</taxon>
        <taxon>ecological metagenomes</taxon>
    </lineage>
</organism>
<dbReference type="SUPFAM" id="SSF53850">
    <property type="entry name" value="Periplasmic binding protein-like II"/>
    <property type="match status" value="1"/>
</dbReference>
<comment type="caution">
    <text evidence="1">The sequence shown here is derived from an EMBL/GenBank/DDBJ whole genome shotgun (WGS) entry which is preliminary data.</text>
</comment>
<evidence type="ECO:0000313" key="1">
    <source>
        <dbReference type="EMBL" id="KKN31385.1"/>
    </source>
</evidence>
<gene>
    <name evidence="1" type="ORF">LCGC14_0824420</name>
</gene>
<proteinExistence type="predicted"/>
<dbReference type="AlphaFoldDB" id="A0A0F9PHT4"/>
<evidence type="ECO:0008006" key="2">
    <source>
        <dbReference type="Google" id="ProtNLM"/>
    </source>
</evidence>
<name>A0A0F9PHT4_9ZZZZ</name>
<sequence>MALSGADSGGAGVLAASFGVVAQPIPVESHIVTVATGEWPPYVTQAGPHHGPMAQVIDHVFNDAGYQIKYIFQPWKRSKQMVLEGNADILMPAYCSPDRSEIYLCSDAVITGKLVLFHRIDMPLASDETNMRLLMKGRIQLYPQDKAVGFAMLHHLYPPNRWSEITSSLGVRC</sequence>
<accession>A0A0F9PHT4</accession>
<dbReference type="Gene3D" id="3.40.190.10">
    <property type="entry name" value="Periplasmic binding protein-like II"/>
    <property type="match status" value="2"/>
</dbReference>